<evidence type="ECO:0000256" key="1">
    <source>
        <dbReference type="SAM" id="MobiDB-lite"/>
    </source>
</evidence>
<organism evidence="2 3">
    <name type="scientific">Phaseolus angularis</name>
    <name type="common">Azuki bean</name>
    <name type="synonym">Vigna angularis</name>
    <dbReference type="NCBI Taxonomy" id="3914"/>
    <lineage>
        <taxon>Eukaryota</taxon>
        <taxon>Viridiplantae</taxon>
        <taxon>Streptophyta</taxon>
        <taxon>Embryophyta</taxon>
        <taxon>Tracheophyta</taxon>
        <taxon>Spermatophyta</taxon>
        <taxon>Magnoliopsida</taxon>
        <taxon>eudicotyledons</taxon>
        <taxon>Gunneridae</taxon>
        <taxon>Pentapetalae</taxon>
        <taxon>rosids</taxon>
        <taxon>fabids</taxon>
        <taxon>Fabales</taxon>
        <taxon>Fabaceae</taxon>
        <taxon>Papilionoideae</taxon>
        <taxon>50 kb inversion clade</taxon>
        <taxon>NPAAA clade</taxon>
        <taxon>indigoferoid/millettioid clade</taxon>
        <taxon>Phaseoleae</taxon>
        <taxon>Vigna</taxon>
    </lineage>
</organism>
<proteinExistence type="predicted"/>
<name>A0A0L9TI46_PHAAN</name>
<feature type="region of interest" description="Disordered" evidence="1">
    <location>
        <begin position="45"/>
        <end position="68"/>
    </location>
</feature>
<evidence type="ECO:0000313" key="2">
    <source>
        <dbReference type="EMBL" id="KOM30288.1"/>
    </source>
</evidence>
<reference evidence="3" key="1">
    <citation type="journal article" date="2015" name="Proc. Natl. Acad. Sci. U.S.A.">
        <title>Genome sequencing of adzuki bean (Vigna angularis) provides insight into high starch and low fat accumulation and domestication.</title>
        <authorList>
            <person name="Yang K."/>
            <person name="Tian Z."/>
            <person name="Chen C."/>
            <person name="Luo L."/>
            <person name="Zhao B."/>
            <person name="Wang Z."/>
            <person name="Yu L."/>
            <person name="Li Y."/>
            <person name="Sun Y."/>
            <person name="Li W."/>
            <person name="Chen Y."/>
            <person name="Li Y."/>
            <person name="Zhang Y."/>
            <person name="Ai D."/>
            <person name="Zhao J."/>
            <person name="Shang C."/>
            <person name="Ma Y."/>
            <person name="Wu B."/>
            <person name="Wang M."/>
            <person name="Gao L."/>
            <person name="Sun D."/>
            <person name="Zhang P."/>
            <person name="Guo F."/>
            <person name="Wang W."/>
            <person name="Li Y."/>
            <person name="Wang J."/>
            <person name="Varshney R.K."/>
            <person name="Wang J."/>
            <person name="Ling H.Q."/>
            <person name="Wan P."/>
        </authorList>
    </citation>
    <scope>NUCLEOTIDE SEQUENCE</scope>
    <source>
        <strain evidence="3">cv. Jingnong 6</strain>
    </source>
</reference>
<dbReference type="Gramene" id="KOM30288">
    <property type="protein sequence ID" value="KOM30288"/>
    <property type="gene ID" value="LR48_Vigan1088s000100"/>
</dbReference>
<dbReference type="EMBL" id="KQ258627">
    <property type="protein sequence ID" value="KOM30288.1"/>
    <property type="molecule type" value="Genomic_DNA"/>
</dbReference>
<accession>A0A0L9TI46</accession>
<dbReference type="Proteomes" id="UP000053144">
    <property type="component" value="Unassembled WGS sequence"/>
</dbReference>
<protein>
    <submittedName>
        <fullName evidence="2">Uncharacterized protein</fullName>
    </submittedName>
</protein>
<gene>
    <name evidence="2" type="ORF">LR48_Vigan1088s000100</name>
</gene>
<dbReference type="AlphaFoldDB" id="A0A0L9TI46"/>
<evidence type="ECO:0000313" key="3">
    <source>
        <dbReference type="Proteomes" id="UP000053144"/>
    </source>
</evidence>
<sequence length="68" mass="7304">MGEDDDWVRIGGGREVLVVAEYKVFLDENGEVGRGVVVRGKGPGQRLRESAEDDGFPVAVGVPSSREC</sequence>